<organism evidence="9">
    <name type="scientific">Fagus sylvatica</name>
    <name type="common">Beechnut</name>
    <dbReference type="NCBI Taxonomy" id="28930"/>
    <lineage>
        <taxon>Eukaryota</taxon>
        <taxon>Viridiplantae</taxon>
        <taxon>Streptophyta</taxon>
        <taxon>Embryophyta</taxon>
        <taxon>Tracheophyta</taxon>
        <taxon>Spermatophyta</taxon>
        <taxon>Magnoliopsida</taxon>
        <taxon>eudicotyledons</taxon>
        <taxon>Gunneridae</taxon>
        <taxon>Pentapetalae</taxon>
        <taxon>rosids</taxon>
        <taxon>fabids</taxon>
        <taxon>Fagales</taxon>
        <taxon>Fagaceae</taxon>
        <taxon>Fagus</taxon>
    </lineage>
</organism>
<keyword evidence="6" id="KW-0333">Golgi apparatus</keyword>
<evidence type="ECO:0000256" key="7">
    <source>
        <dbReference type="ARBA" id="ARBA00023136"/>
    </source>
</evidence>
<evidence type="ECO:0000256" key="6">
    <source>
        <dbReference type="ARBA" id="ARBA00023034"/>
    </source>
</evidence>
<gene>
    <name evidence="9" type="ORF">FSB_LOCUS5207</name>
</gene>
<keyword evidence="2" id="KW-0328">Glycosyltransferase</keyword>
<proteinExistence type="predicted"/>
<evidence type="ECO:0000256" key="2">
    <source>
        <dbReference type="ARBA" id="ARBA00022676"/>
    </source>
</evidence>
<evidence type="ECO:0000256" key="8">
    <source>
        <dbReference type="SAM" id="Phobius"/>
    </source>
</evidence>
<dbReference type="PANTHER" id="PTHR32044:SF17">
    <property type="entry name" value="GLUCOMANNAN 4-BETA-MANNOSYLTRANSFERASE 2"/>
    <property type="match status" value="1"/>
</dbReference>
<protein>
    <recommendedName>
        <fullName evidence="10">Glycosyltransferase 2-like domain-containing protein</fullName>
    </recommendedName>
</protein>
<keyword evidence="3" id="KW-0808">Transferase</keyword>
<evidence type="ECO:0000313" key="9">
    <source>
        <dbReference type="EMBL" id="SPC77325.1"/>
    </source>
</evidence>
<dbReference type="PANTHER" id="PTHR32044">
    <property type="entry name" value="GLUCOMANNAN 4-BETA-MANNOSYLTRANSFERASE 9"/>
    <property type="match status" value="1"/>
</dbReference>
<reference evidence="9" key="1">
    <citation type="submission" date="2018-02" db="EMBL/GenBank/DDBJ databases">
        <authorList>
            <person name="Cohen D.B."/>
            <person name="Kent A.D."/>
        </authorList>
    </citation>
    <scope>NUCLEOTIDE SEQUENCE</scope>
</reference>
<keyword evidence="5 8" id="KW-1133">Transmembrane helix</keyword>
<evidence type="ECO:0000256" key="1">
    <source>
        <dbReference type="ARBA" id="ARBA00004394"/>
    </source>
</evidence>
<dbReference type="GO" id="GO:0051753">
    <property type="term" value="F:mannan synthase activity"/>
    <property type="evidence" value="ECO:0007669"/>
    <property type="project" value="TreeGrafter"/>
</dbReference>
<keyword evidence="4 8" id="KW-0812">Transmembrane</keyword>
<name>A0A2N9ER71_FAGSY</name>
<dbReference type="AlphaFoldDB" id="A0A2N9ER71"/>
<keyword evidence="7 8" id="KW-0472">Membrane</keyword>
<evidence type="ECO:0000256" key="3">
    <source>
        <dbReference type="ARBA" id="ARBA00022679"/>
    </source>
</evidence>
<evidence type="ECO:0000256" key="5">
    <source>
        <dbReference type="ARBA" id="ARBA00022989"/>
    </source>
</evidence>
<feature type="transmembrane region" description="Helical" evidence="8">
    <location>
        <begin position="43"/>
        <end position="73"/>
    </location>
</feature>
<accession>A0A2N9ER71</accession>
<dbReference type="EMBL" id="OIVN01000267">
    <property type="protein sequence ID" value="SPC77325.1"/>
    <property type="molecule type" value="Genomic_DNA"/>
</dbReference>
<evidence type="ECO:0000256" key="4">
    <source>
        <dbReference type="ARBA" id="ARBA00022692"/>
    </source>
</evidence>
<comment type="subcellular location">
    <subcellularLocation>
        <location evidence="1">Golgi apparatus membrane</location>
    </subcellularLocation>
</comment>
<sequence>MGEITQKIVLPETFQGVRDELAGQIGMMWELIKAPLMVLLLRLGVYICLAMSLMLFCERLYMGIVIILVKLFWKKPEKSYKYETIQEDVEMGSSNFPVVLIQIPMYNERDVRFCDKMVPVVEATECNDAWDSKSDSTCSDECTKRHKGEGICSIFPPLGAPSDQCYCLCTWQLGAYGSGGAEE</sequence>
<dbReference type="GO" id="GO:0000139">
    <property type="term" value="C:Golgi membrane"/>
    <property type="evidence" value="ECO:0007669"/>
    <property type="project" value="UniProtKB-SubCell"/>
</dbReference>
<evidence type="ECO:0008006" key="10">
    <source>
        <dbReference type="Google" id="ProtNLM"/>
    </source>
</evidence>